<feature type="region of interest" description="Disordered" evidence="1">
    <location>
        <begin position="31"/>
        <end position="72"/>
    </location>
</feature>
<feature type="compositionally biased region" description="Acidic residues" evidence="1">
    <location>
        <begin position="39"/>
        <end position="59"/>
    </location>
</feature>
<evidence type="ECO:0000313" key="3">
    <source>
        <dbReference type="Proteomes" id="UP000242715"/>
    </source>
</evidence>
<evidence type="ECO:0000313" key="2">
    <source>
        <dbReference type="EMBL" id="GAU38780.1"/>
    </source>
</evidence>
<sequence>MDNSENVESCEVSISENCMNGATEGLEDVSINDANSCDIDGEEEADDSELSDSVEEEIEGNSGGDGGCTFGPETAIDGADDIAKVNFMQLKVEDLMRFHFPNISIAFMFYNWYASIKGFAGRKDRVMKNKSG</sequence>
<dbReference type="OrthoDB" id="1436301at2759"/>
<accession>A0A2Z6NQ36</accession>
<evidence type="ECO:0000256" key="1">
    <source>
        <dbReference type="SAM" id="MobiDB-lite"/>
    </source>
</evidence>
<reference evidence="3" key="1">
    <citation type="journal article" date="2017" name="Front. Plant Sci.">
        <title>Climate Clever Clovers: New Paradigm to Reduce the Environmental Footprint of Ruminants by Breeding Low Methanogenic Forages Utilizing Haplotype Variation.</title>
        <authorList>
            <person name="Kaur P."/>
            <person name="Appels R."/>
            <person name="Bayer P.E."/>
            <person name="Keeble-Gagnere G."/>
            <person name="Wang J."/>
            <person name="Hirakawa H."/>
            <person name="Shirasawa K."/>
            <person name="Vercoe P."/>
            <person name="Stefanova K."/>
            <person name="Durmic Z."/>
            <person name="Nichols P."/>
            <person name="Revell C."/>
            <person name="Isobe S.N."/>
            <person name="Edwards D."/>
            <person name="Erskine W."/>
        </authorList>
    </citation>
    <scope>NUCLEOTIDE SEQUENCE [LARGE SCALE GENOMIC DNA]</scope>
    <source>
        <strain evidence="3">cv. Daliak</strain>
    </source>
</reference>
<name>A0A2Z6NQ36_TRISU</name>
<organism evidence="2 3">
    <name type="scientific">Trifolium subterraneum</name>
    <name type="common">Subterranean clover</name>
    <dbReference type="NCBI Taxonomy" id="3900"/>
    <lineage>
        <taxon>Eukaryota</taxon>
        <taxon>Viridiplantae</taxon>
        <taxon>Streptophyta</taxon>
        <taxon>Embryophyta</taxon>
        <taxon>Tracheophyta</taxon>
        <taxon>Spermatophyta</taxon>
        <taxon>Magnoliopsida</taxon>
        <taxon>eudicotyledons</taxon>
        <taxon>Gunneridae</taxon>
        <taxon>Pentapetalae</taxon>
        <taxon>rosids</taxon>
        <taxon>fabids</taxon>
        <taxon>Fabales</taxon>
        <taxon>Fabaceae</taxon>
        <taxon>Papilionoideae</taxon>
        <taxon>50 kb inversion clade</taxon>
        <taxon>NPAAA clade</taxon>
        <taxon>Hologalegina</taxon>
        <taxon>IRL clade</taxon>
        <taxon>Trifolieae</taxon>
        <taxon>Trifolium</taxon>
    </lineage>
</organism>
<dbReference type="AlphaFoldDB" id="A0A2Z6NQ36"/>
<dbReference type="EMBL" id="DF973731">
    <property type="protein sequence ID" value="GAU38780.1"/>
    <property type="molecule type" value="Genomic_DNA"/>
</dbReference>
<protein>
    <submittedName>
        <fullName evidence="2">Uncharacterized protein</fullName>
    </submittedName>
</protein>
<proteinExistence type="predicted"/>
<gene>
    <name evidence="2" type="ORF">TSUD_279330</name>
</gene>
<keyword evidence="3" id="KW-1185">Reference proteome</keyword>
<dbReference type="Proteomes" id="UP000242715">
    <property type="component" value="Unassembled WGS sequence"/>
</dbReference>